<dbReference type="Proteomes" id="UP000281553">
    <property type="component" value="Unassembled WGS sequence"/>
</dbReference>
<reference evidence="1 2" key="1">
    <citation type="submission" date="2018-11" db="EMBL/GenBank/DDBJ databases">
        <authorList>
            <consortium name="Pathogen Informatics"/>
        </authorList>
    </citation>
    <scope>NUCLEOTIDE SEQUENCE [LARGE SCALE GENOMIC DNA]</scope>
</reference>
<organism evidence="1 2">
    <name type="scientific">Dibothriocephalus latus</name>
    <name type="common">Fish tapeworm</name>
    <name type="synonym">Diphyllobothrium latum</name>
    <dbReference type="NCBI Taxonomy" id="60516"/>
    <lineage>
        <taxon>Eukaryota</taxon>
        <taxon>Metazoa</taxon>
        <taxon>Spiralia</taxon>
        <taxon>Lophotrochozoa</taxon>
        <taxon>Platyhelminthes</taxon>
        <taxon>Cestoda</taxon>
        <taxon>Eucestoda</taxon>
        <taxon>Diphyllobothriidea</taxon>
        <taxon>Diphyllobothriidae</taxon>
        <taxon>Dibothriocephalus</taxon>
    </lineage>
</organism>
<sequence>MSTFVQKFAETILQYQEKVEDLLNVTREIDLQLKALETCAYTKENFEEIIGRRFASFPGHPPVPPHLLQTP</sequence>
<dbReference type="OrthoDB" id="14187at2759"/>
<dbReference type="AlphaFoldDB" id="A0A3P7P804"/>
<gene>
    <name evidence="1" type="ORF">DILT_LOCUS19858</name>
</gene>
<dbReference type="EMBL" id="UYRU01123374">
    <property type="protein sequence ID" value="VDN49690.1"/>
    <property type="molecule type" value="Genomic_DNA"/>
</dbReference>
<evidence type="ECO:0000313" key="1">
    <source>
        <dbReference type="EMBL" id="VDN49690.1"/>
    </source>
</evidence>
<protein>
    <submittedName>
        <fullName evidence="1">Uncharacterized protein</fullName>
    </submittedName>
</protein>
<evidence type="ECO:0000313" key="2">
    <source>
        <dbReference type="Proteomes" id="UP000281553"/>
    </source>
</evidence>
<proteinExistence type="predicted"/>
<accession>A0A3P7P804</accession>
<name>A0A3P7P804_DIBLA</name>
<keyword evidence="2" id="KW-1185">Reference proteome</keyword>